<evidence type="ECO:0000256" key="1">
    <source>
        <dbReference type="SAM" id="MobiDB-lite"/>
    </source>
</evidence>
<evidence type="ECO:0000313" key="6">
    <source>
        <dbReference type="Proteomes" id="UP001214603"/>
    </source>
</evidence>
<sequence>MSGTLCLRPLVVRFTDAHCDDAHLELIYECDGHDWPSLRQETVGDVKDTLRAMDPAREGRRLRLIHFGRVLPNTLALGPYLDTHTHTREADAEATWEHVLLEKEPRASQYTLRRALAPALDSKRWGKQRAGLVEDEASLPFEHAFSADVLRLSTVYVQCSVGAEGDDGESTEPGDVPTNAPEPRGFDRLRYTAGVSALDVQVMREHFHQRSGVSLARSGDLIRRQDEDDLAYTLEEQWIDNMGETPEALIRSRHASLQCSALQGLLIGFFFPILPFFFAYEATAIRWPRAPSPEQEQQMEQLWGVARLLSDFRNRPAQGAPDAGDTQQREQAQQTANLLTTLLTARQTQQPRDEEEEESDEPTDRSSRHLLHQDQFVVFSSYTHIAIVVGLVANILLGGLRMLW</sequence>
<evidence type="ECO:0000259" key="3">
    <source>
        <dbReference type="Pfam" id="PF10302"/>
    </source>
</evidence>
<dbReference type="Proteomes" id="UP001214603">
    <property type="component" value="Chromosome 2"/>
</dbReference>
<feature type="region of interest" description="Disordered" evidence="1">
    <location>
        <begin position="344"/>
        <end position="367"/>
    </location>
</feature>
<dbReference type="GO" id="GO:0005783">
    <property type="term" value="C:endoplasmic reticulum"/>
    <property type="evidence" value="ECO:0007669"/>
    <property type="project" value="TreeGrafter"/>
</dbReference>
<dbReference type="InterPro" id="IPR019413">
    <property type="entry name" value="Dsc3_ub-like_dom"/>
</dbReference>
<dbReference type="Pfam" id="PF13373">
    <property type="entry name" value="Dsc3_C"/>
    <property type="match status" value="1"/>
</dbReference>
<dbReference type="GO" id="GO:0044695">
    <property type="term" value="C:Dsc E3 ubiquitin ligase complex"/>
    <property type="evidence" value="ECO:0007669"/>
    <property type="project" value="InterPro"/>
</dbReference>
<feature type="domain" description="DSC E3 ubiquitin ligase complex subunit 3 C-terminal" evidence="4">
    <location>
        <begin position="184"/>
        <end position="280"/>
    </location>
</feature>
<feature type="transmembrane region" description="Helical" evidence="2">
    <location>
        <begin position="261"/>
        <end position="280"/>
    </location>
</feature>
<keyword evidence="2" id="KW-1133">Transmembrane helix</keyword>
<name>A0AAF0DZZ6_9BASI</name>
<feature type="region of interest" description="Disordered" evidence="1">
    <location>
        <begin position="163"/>
        <end position="184"/>
    </location>
</feature>
<feature type="domain" description="DSC E3 ubiquitin ligase complex subunit 3 ubiquitin-like" evidence="3">
    <location>
        <begin position="10"/>
        <end position="164"/>
    </location>
</feature>
<evidence type="ECO:0000313" key="5">
    <source>
        <dbReference type="EMBL" id="WFD02655.1"/>
    </source>
</evidence>
<proteinExistence type="predicted"/>
<feature type="transmembrane region" description="Helical" evidence="2">
    <location>
        <begin position="376"/>
        <end position="397"/>
    </location>
</feature>
<dbReference type="AlphaFoldDB" id="A0AAF0DZZ6"/>
<dbReference type="EMBL" id="CP119935">
    <property type="protein sequence ID" value="WFD02655.1"/>
    <property type="molecule type" value="Genomic_DNA"/>
</dbReference>
<gene>
    <name evidence="5" type="ORF">MOBT1_001336</name>
</gene>
<dbReference type="InterPro" id="IPR025390">
    <property type="entry name" value="Dsc3_C"/>
</dbReference>
<protein>
    <recommendedName>
        <fullName evidence="7">Ubiquitin-like domain-containing protein</fullName>
    </recommendedName>
</protein>
<accession>A0AAF0DZZ6</accession>
<dbReference type="PANTHER" id="PTHR28049:SF1">
    <property type="entry name" value="DSC E3 UBIQUITIN LIGASE COMPLEX SUBUNIT 3"/>
    <property type="match status" value="1"/>
</dbReference>
<dbReference type="Pfam" id="PF10302">
    <property type="entry name" value="Dsc3_N"/>
    <property type="match status" value="1"/>
</dbReference>
<evidence type="ECO:0000256" key="2">
    <source>
        <dbReference type="SAM" id="Phobius"/>
    </source>
</evidence>
<keyword evidence="2" id="KW-0812">Transmembrane</keyword>
<dbReference type="PANTHER" id="PTHR28049">
    <property type="entry name" value="TRANSMEMBRANE PROTEIN YOR223W"/>
    <property type="match status" value="1"/>
</dbReference>
<reference evidence="5" key="1">
    <citation type="submission" date="2023-03" db="EMBL/GenBank/DDBJ databases">
        <title>Mating type loci evolution in Malassezia.</title>
        <authorList>
            <person name="Coelho M.A."/>
        </authorList>
    </citation>
    <scope>NUCLEOTIDE SEQUENCE</scope>
    <source>
        <strain evidence="5">CBS 7876</strain>
    </source>
</reference>
<keyword evidence="6" id="KW-1185">Reference proteome</keyword>
<evidence type="ECO:0000259" key="4">
    <source>
        <dbReference type="Pfam" id="PF13373"/>
    </source>
</evidence>
<evidence type="ECO:0008006" key="7">
    <source>
        <dbReference type="Google" id="ProtNLM"/>
    </source>
</evidence>
<dbReference type="InterPro" id="IPR045226">
    <property type="entry name" value="Dsc3"/>
</dbReference>
<keyword evidence="2" id="KW-0472">Membrane</keyword>
<organism evidence="5 6">
    <name type="scientific">Malassezia obtusa</name>
    <dbReference type="NCBI Taxonomy" id="76774"/>
    <lineage>
        <taxon>Eukaryota</taxon>
        <taxon>Fungi</taxon>
        <taxon>Dikarya</taxon>
        <taxon>Basidiomycota</taxon>
        <taxon>Ustilaginomycotina</taxon>
        <taxon>Malasseziomycetes</taxon>
        <taxon>Malasseziales</taxon>
        <taxon>Malasseziaceae</taxon>
        <taxon>Malassezia</taxon>
    </lineage>
</organism>